<evidence type="ECO:0000313" key="3">
    <source>
        <dbReference type="Proteomes" id="UP001150266"/>
    </source>
</evidence>
<dbReference type="Proteomes" id="UP001150266">
    <property type="component" value="Unassembled WGS sequence"/>
</dbReference>
<feature type="compositionally biased region" description="Low complexity" evidence="1">
    <location>
        <begin position="165"/>
        <end position="175"/>
    </location>
</feature>
<name>A0A9W9AR04_9AGAR</name>
<dbReference type="AlphaFoldDB" id="A0A9W9AR04"/>
<feature type="region of interest" description="Disordered" evidence="1">
    <location>
        <begin position="1"/>
        <end position="226"/>
    </location>
</feature>
<dbReference type="EMBL" id="JAOTPV010000002">
    <property type="protein sequence ID" value="KAJ4488388.1"/>
    <property type="molecule type" value="Genomic_DNA"/>
</dbReference>
<gene>
    <name evidence="2" type="ORF">J3R30DRAFT_3435549</name>
</gene>
<protein>
    <submittedName>
        <fullName evidence="2">Uncharacterized protein</fullName>
    </submittedName>
</protein>
<evidence type="ECO:0000313" key="2">
    <source>
        <dbReference type="EMBL" id="KAJ4488388.1"/>
    </source>
</evidence>
<reference evidence="2" key="1">
    <citation type="submission" date="2022-08" db="EMBL/GenBank/DDBJ databases">
        <title>A Global Phylogenomic Analysis of the Shiitake Genus Lentinula.</title>
        <authorList>
            <consortium name="DOE Joint Genome Institute"/>
            <person name="Sierra-Patev S."/>
            <person name="Min B."/>
            <person name="Naranjo-Ortiz M."/>
            <person name="Looney B."/>
            <person name="Konkel Z."/>
            <person name="Slot J.C."/>
            <person name="Sakamoto Y."/>
            <person name="Steenwyk J.L."/>
            <person name="Rokas A."/>
            <person name="Carro J."/>
            <person name="Camarero S."/>
            <person name="Ferreira P."/>
            <person name="Molpeceres G."/>
            <person name="Ruiz-Duenas F.J."/>
            <person name="Serrano A."/>
            <person name="Henrissat B."/>
            <person name="Drula E."/>
            <person name="Hughes K.W."/>
            <person name="Mata J.L."/>
            <person name="Ishikawa N.K."/>
            <person name="Vargas-Isla R."/>
            <person name="Ushijima S."/>
            <person name="Smith C.A."/>
            <person name="Ahrendt S."/>
            <person name="Andreopoulos W."/>
            <person name="He G."/>
            <person name="Labutti K."/>
            <person name="Lipzen A."/>
            <person name="Ng V."/>
            <person name="Riley R."/>
            <person name="Sandor L."/>
            <person name="Barry K."/>
            <person name="Martinez A.T."/>
            <person name="Xiao Y."/>
            <person name="Gibbons J.G."/>
            <person name="Terashima K."/>
            <person name="Grigoriev I.V."/>
            <person name="Hibbett D.S."/>
        </authorList>
    </citation>
    <scope>NUCLEOTIDE SEQUENCE</scope>
    <source>
        <strain evidence="2">JLM2183</strain>
    </source>
</reference>
<comment type="caution">
    <text evidence="2">The sequence shown here is derived from an EMBL/GenBank/DDBJ whole genome shotgun (WGS) entry which is preliminary data.</text>
</comment>
<dbReference type="OrthoDB" id="2920430at2759"/>
<sequence>MFLRKKAKHQQQNGATSEKMTKAMPTNEPPKSAPLFARFATSNTNNADRPNGSATTKPMVSGPMSLGMRRDPMPSATGNKVGSGRKDGTLKAGGQNWVASEKPDKPLPPTLPSEEVKPAVDYRVSASGPVPLDPSRIGRKISTQKTRDANVADTVENAEPQSILSSRPSTTTRKSSVQDLRRSDINSYSARVGVGNDAPSDPTRNNSISRQTPPTYAHGPTSNTDLGLNPSYRHRESMRISLSPILSFRSAVSSPSIAYVRESSSFHFVFAQIGILVSAT</sequence>
<feature type="compositionally biased region" description="Polar residues" evidence="1">
    <location>
        <begin position="202"/>
        <end position="226"/>
    </location>
</feature>
<keyword evidence="3" id="KW-1185">Reference proteome</keyword>
<feature type="compositionally biased region" description="Polar residues" evidence="1">
    <location>
        <begin position="40"/>
        <end position="58"/>
    </location>
</feature>
<organism evidence="2 3">
    <name type="scientific">Lentinula aciculospora</name>
    <dbReference type="NCBI Taxonomy" id="153920"/>
    <lineage>
        <taxon>Eukaryota</taxon>
        <taxon>Fungi</taxon>
        <taxon>Dikarya</taxon>
        <taxon>Basidiomycota</taxon>
        <taxon>Agaricomycotina</taxon>
        <taxon>Agaricomycetes</taxon>
        <taxon>Agaricomycetidae</taxon>
        <taxon>Agaricales</taxon>
        <taxon>Marasmiineae</taxon>
        <taxon>Omphalotaceae</taxon>
        <taxon>Lentinula</taxon>
    </lineage>
</organism>
<evidence type="ECO:0000256" key="1">
    <source>
        <dbReference type="SAM" id="MobiDB-lite"/>
    </source>
</evidence>
<accession>A0A9W9AR04</accession>
<proteinExistence type="predicted"/>